<accession>A0A540LQS7</accession>
<organism evidence="1 2">
    <name type="scientific">Malus baccata</name>
    <name type="common">Siberian crab apple</name>
    <name type="synonym">Pyrus baccata</name>
    <dbReference type="NCBI Taxonomy" id="106549"/>
    <lineage>
        <taxon>Eukaryota</taxon>
        <taxon>Viridiplantae</taxon>
        <taxon>Streptophyta</taxon>
        <taxon>Embryophyta</taxon>
        <taxon>Tracheophyta</taxon>
        <taxon>Spermatophyta</taxon>
        <taxon>Magnoliopsida</taxon>
        <taxon>eudicotyledons</taxon>
        <taxon>Gunneridae</taxon>
        <taxon>Pentapetalae</taxon>
        <taxon>rosids</taxon>
        <taxon>fabids</taxon>
        <taxon>Rosales</taxon>
        <taxon>Rosaceae</taxon>
        <taxon>Amygdaloideae</taxon>
        <taxon>Maleae</taxon>
        <taxon>Malus</taxon>
    </lineage>
</organism>
<dbReference type="EMBL" id="VIEB01000497">
    <property type="protein sequence ID" value="TQD88846.1"/>
    <property type="molecule type" value="Genomic_DNA"/>
</dbReference>
<reference evidence="1 2" key="1">
    <citation type="journal article" date="2019" name="G3 (Bethesda)">
        <title>Sequencing of a Wild Apple (Malus baccata) Genome Unravels the Differences Between Cultivated and Wild Apple Species Regarding Disease Resistance and Cold Tolerance.</title>
        <authorList>
            <person name="Chen X."/>
        </authorList>
    </citation>
    <scope>NUCLEOTIDE SEQUENCE [LARGE SCALE GENOMIC DNA]</scope>
    <source>
        <strain evidence="2">cv. Shandingzi</strain>
        <tissue evidence="1">Leaves</tissue>
    </source>
</reference>
<gene>
    <name evidence="1" type="ORF">C1H46_025590</name>
</gene>
<name>A0A540LQS7_MALBA</name>
<evidence type="ECO:0000313" key="1">
    <source>
        <dbReference type="EMBL" id="TQD88846.1"/>
    </source>
</evidence>
<dbReference type="AlphaFoldDB" id="A0A540LQS7"/>
<proteinExistence type="predicted"/>
<protein>
    <submittedName>
        <fullName evidence="1">Uncharacterized protein</fullName>
    </submittedName>
</protein>
<comment type="caution">
    <text evidence="1">The sequence shown here is derived from an EMBL/GenBank/DDBJ whole genome shotgun (WGS) entry which is preliminary data.</text>
</comment>
<dbReference type="Proteomes" id="UP000315295">
    <property type="component" value="Unassembled WGS sequence"/>
</dbReference>
<sequence length="80" mass="9122">MKFNTLEQGQMFLSKQMNLEDQIALRPERYVAGWEEAKGLKGTLSRLMKGFRKQCNNHPLLSISNTMSYFLASSPILIIG</sequence>
<evidence type="ECO:0000313" key="2">
    <source>
        <dbReference type="Proteomes" id="UP000315295"/>
    </source>
</evidence>
<keyword evidence="2" id="KW-1185">Reference proteome</keyword>